<name>A0ABD5QGK2_9EURY</name>
<reference evidence="3 4" key="1">
    <citation type="journal article" date="2019" name="Int. J. Syst. Evol. Microbiol.">
        <title>The Global Catalogue of Microorganisms (GCM) 10K type strain sequencing project: providing services to taxonomists for standard genome sequencing and annotation.</title>
        <authorList>
            <consortium name="The Broad Institute Genomics Platform"/>
            <consortium name="The Broad Institute Genome Sequencing Center for Infectious Disease"/>
            <person name="Wu L."/>
            <person name="Ma J."/>
        </authorList>
    </citation>
    <scope>NUCLEOTIDE SEQUENCE [LARGE SCALE GENOMIC DNA]</scope>
    <source>
        <strain evidence="3 4">CGMCC 1.15824</strain>
    </source>
</reference>
<dbReference type="InterPro" id="IPR024079">
    <property type="entry name" value="MetalloPept_cat_dom_sf"/>
</dbReference>
<dbReference type="AlphaFoldDB" id="A0ABD5QGK2"/>
<gene>
    <name evidence="3" type="ORF">ACFPFO_13645</name>
</gene>
<keyword evidence="2" id="KW-1133">Transmembrane helix</keyword>
<keyword evidence="2" id="KW-0812">Transmembrane</keyword>
<evidence type="ECO:0000313" key="3">
    <source>
        <dbReference type="EMBL" id="MFC4988788.1"/>
    </source>
</evidence>
<evidence type="ECO:0000256" key="1">
    <source>
        <dbReference type="SAM" id="MobiDB-lite"/>
    </source>
</evidence>
<feature type="transmembrane region" description="Helical" evidence="2">
    <location>
        <begin position="343"/>
        <end position="376"/>
    </location>
</feature>
<protein>
    <submittedName>
        <fullName evidence="3">Uncharacterized protein</fullName>
    </submittedName>
</protein>
<evidence type="ECO:0000313" key="4">
    <source>
        <dbReference type="Proteomes" id="UP001595925"/>
    </source>
</evidence>
<dbReference type="Gene3D" id="3.40.390.10">
    <property type="entry name" value="Collagenase (Catalytic Domain)"/>
    <property type="match status" value="1"/>
</dbReference>
<organism evidence="3 4">
    <name type="scientific">Saliphagus infecundisoli</name>
    <dbReference type="NCBI Taxonomy" id="1849069"/>
    <lineage>
        <taxon>Archaea</taxon>
        <taxon>Methanobacteriati</taxon>
        <taxon>Methanobacteriota</taxon>
        <taxon>Stenosarchaea group</taxon>
        <taxon>Halobacteria</taxon>
        <taxon>Halobacteriales</taxon>
        <taxon>Natrialbaceae</taxon>
        <taxon>Saliphagus</taxon>
    </lineage>
</organism>
<feature type="compositionally biased region" description="Basic and acidic residues" evidence="1">
    <location>
        <begin position="1"/>
        <end position="29"/>
    </location>
</feature>
<dbReference type="EMBL" id="JBHSJG010000036">
    <property type="protein sequence ID" value="MFC4988788.1"/>
    <property type="molecule type" value="Genomic_DNA"/>
</dbReference>
<proteinExistence type="predicted"/>
<sequence>MADSRPERPDDSNPPDRPDRPSGGERPEDPELVAAECEGAIDLRVDVGVVVAHAPDTDPDDLRSFARRAAGDAVEELASATDVTWRFYLEDSTRLADHDRRRPSEFLDRATHRMVEGPYDAVVVVTDVPLISRRERVVPGLASPLSRVAVVSTRPLRRARRGRPRYALDGAPVRWNAATLVVHLVGHVLGARHREGGGVMDRFRFDPDRREVPPFDADVEASLHRLAGEIPASEIRPRGPLSRLAFHAGSAVRNSRMVGRALLDSRAPLLPLSLPKLSTAAVTPTLVIVFSAESWDVGFHMGNPTAALFAATSVLVAALYLLFAQNLQFPRKRHRIVTEHTALVNVTVFLVLVLAMAGLFTLVWAIILVIELVVFPPNLMGNWPSLEDPSVGLADLVRTGAFISTIGVLSGALAGGLESRTIVSHLTLFLDRP</sequence>
<comment type="caution">
    <text evidence="3">The sequence shown here is derived from an EMBL/GenBank/DDBJ whole genome shotgun (WGS) entry which is preliminary data.</text>
</comment>
<feature type="transmembrane region" description="Helical" evidence="2">
    <location>
        <begin position="304"/>
        <end position="323"/>
    </location>
</feature>
<dbReference type="RefSeq" id="WP_224827497.1">
    <property type="nucleotide sequence ID" value="NZ_JAIVEF010000001.1"/>
</dbReference>
<keyword evidence="2" id="KW-0472">Membrane</keyword>
<accession>A0ABD5QGK2</accession>
<feature type="region of interest" description="Disordered" evidence="1">
    <location>
        <begin position="1"/>
        <end position="30"/>
    </location>
</feature>
<dbReference type="Proteomes" id="UP001595925">
    <property type="component" value="Unassembled WGS sequence"/>
</dbReference>
<evidence type="ECO:0000256" key="2">
    <source>
        <dbReference type="SAM" id="Phobius"/>
    </source>
</evidence>
<keyword evidence="4" id="KW-1185">Reference proteome</keyword>